<dbReference type="AlphaFoldDB" id="A0A2N5VD80"/>
<proteinExistence type="predicted"/>
<evidence type="ECO:0000313" key="2">
    <source>
        <dbReference type="Proteomes" id="UP000235392"/>
    </source>
</evidence>
<reference evidence="1 2" key="1">
    <citation type="submission" date="2017-11" db="EMBL/GenBank/DDBJ databases">
        <title>De novo assembly and phasing of dikaryotic genomes from two isolates of Puccinia coronata f. sp. avenae, the causal agent of oat crown rust.</title>
        <authorList>
            <person name="Miller M.E."/>
            <person name="Zhang Y."/>
            <person name="Omidvar V."/>
            <person name="Sperschneider J."/>
            <person name="Schwessinger B."/>
            <person name="Raley C."/>
            <person name="Palmer J.M."/>
            <person name="Garnica D."/>
            <person name="Upadhyaya N."/>
            <person name="Rathjen J."/>
            <person name="Taylor J.M."/>
            <person name="Park R.F."/>
            <person name="Dodds P.N."/>
            <person name="Hirsch C.D."/>
            <person name="Kianian S.F."/>
            <person name="Figueroa M."/>
        </authorList>
    </citation>
    <scope>NUCLEOTIDE SEQUENCE [LARGE SCALE GENOMIC DNA]</scope>
    <source>
        <strain evidence="1">12SD80</strain>
    </source>
</reference>
<dbReference type="Proteomes" id="UP000235392">
    <property type="component" value="Unassembled WGS sequence"/>
</dbReference>
<sequence>MLAGDIPGHLEVEDAPVVRGGEVFAGDQRQHPHHAQRRRPPRLRCHPSASPTTIQHSHHWHLGGCQGVVCKIESGDGLTAAVAGDRRTGWQAVADGQAADGGGSDLLTGTSFCRDSASLEDDFQSIWSLTTSKLVSLLKAASTFNGKC</sequence>
<gene>
    <name evidence="1" type="ORF">PCASD_04933</name>
</gene>
<name>A0A2N5VD80_9BASI</name>
<accession>A0A2N5VD80</accession>
<protein>
    <submittedName>
        <fullName evidence="1">Uncharacterized protein</fullName>
    </submittedName>
</protein>
<evidence type="ECO:0000313" key="1">
    <source>
        <dbReference type="EMBL" id="PLW47886.1"/>
    </source>
</evidence>
<dbReference type="EMBL" id="PGCI01000027">
    <property type="protein sequence ID" value="PLW47886.1"/>
    <property type="molecule type" value="Genomic_DNA"/>
</dbReference>
<comment type="caution">
    <text evidence="1">The sequence shown here is derived from an EMBL/GenBank/DDBJ whole genome shotgun (WGS) entry which is preliminary data.</text>
</comment>
<organism evidence="1 2">
    <name type="scientific">Puccinia coronata f. sp. avenae</name>
    <dbReference type="NCBI Taxonomy" id="200324"/>
    <lineage>
        <taxon>Eukaryota</taxon>
        <taxon>Fungi</taxon>
        <taxon>Dikarya</taxon>
        <taxon>Basidiomycota</taxon>
        <taxon>Pucciniomycotina</taxon>
        <taxon>Pucciniomycetes</taxon>
        <taxon>Pucciniales</taxon>
        <taxon>Pucciniaceae</taxon>
        <taxon>Puccinia</taxon>
    </lineage>
</organism>